<evidence type="ECO:0000256" key="3">
    <source>
        <dbReference type="ARBA" id="ARBA00022833"/>
    </source>
</evidence>
<dbReference type="CDD" id="cd00067">
    <property type="entry name" value="GAL4"/>
    <property type="match status" value="1"/>
</dbReference>
<proteinExistence type="predicted"/>
<dbReference type="Pfam" id="PF00172">
    <property type="entry name" value="Zn_clus"/>
    <property type="match status" value="1"/>
</dbReference>
<protein>
    <recommendedName>
        <fullName evidence="9">Zn(2)-C6 fungal-type domain-containing protein</fullName>
    </recommendedName>
</protein>
<dbReference type="InterPro" id="IPR056751">
    <property type="entry name" value="PAS_13"/>
</dbReference>
<evidence type="ECO:0000256" key="1">
    <source>
        <dbReference type="ARBA" id="ARBA00004123"/>
    </source>
</evidence>
<dbReference type="Pfam" id="PF24990">
    <property type="entry name" value="PAS_13"/>
    <property type="match status" value="1"/>
</dbReference>
<evidence type="ECO:0000256" key="4">
    <source>
        <dbReference type="ARBA" id="ARBA00023015"/>
    </source>
</evidence>
<evidence type="ECO:0000256" key="8">
    <source>
        <dbReference type="SAM" id="MobiDB-lite"/>
    </source>
</evidence>
<dbReference type="GO" id="GO:0005634">
    <property type="term" value="C:nucleus"/>
    <property type="evidence" value="ECO:0007669"/>
    <property type="project" value="UniProtKB-SubCell"/>
</dbReference>
<keyword evidence="4" id="KW-0805">Transcription regulation</keyword>
<dbReference type="EMBL" id="RBNI01005962">
    <property type="protein sequence ID" value="RUP46363.1"/>
    <property type="molecule type" value="Genomic_DNA"/>
</dbReference>
<evidence type="ECO:0000313" key="10">
    <source>
        <dbReference type="EMBL" id="RUP46363.1"/>
    </source>
</evidence>
<evidence type="ECO:0000256" key="5">
    <source>
        <dbReference type="ARBA" id="ARBA00023125"/>
    </source>
</evidence>
<dbReference type="PANTHER" id="PTHR31986">
    <property type="entry name" value="REGULATOR OF DRUG SENSITIVITY 2"/>
    <property type="match status" value="1"/>
</dbReference>
<dbReference type="InterPro" id="IPR001138">
    <property type="entry name" value="Zn2Cys6_DnaBD"/>
</dbReference>
<dbReference type="GO" id="GO:0008270">
    <property type="term" value="F:zinc ion binding"/>
    <property type="evidence" value="ECO:0007669"/>
    <property type="project" value="InterPro"/>
</dbReference>
<evidence type="ECO:0000256" key="7">
    <source>
        <dbReference type="ARBA" id="ARBA00023242"/>
    </source>
</evidence>
<comment type="caution">
    <text evidence="10">The sequence shown here is derived from an EMBL/GenBank/DDBJ whole genome shotgun (WGS) entry which is preliminary data.</text>
</comment>
<keyword evidence="6" id="KW-0804">Transcription</keyword>
<sequence length="558" mass="62106">MWVGFSRGDLLLMWMWGSHDHTERSSHCLHTISEGKPPHLHIHLSNQTPSTHGRSKQPPRRRYATATTAAGGRNKARVVGNIAGRRGEGWGSQEEEGRAEEEKGDAWYETLQEGEMVGWVAGCIAIRGGAALLVGNGSRIEEHAQDRIHTCVYCRRSHMTCDDGRPCQRCIKRSIGHLCHDEPKVPPPPHSQGLSGGNTYLPMSVSPDALRNQTANFPSLPMQTFGQITTGPLTFASEHGGNEFTVISDFLESLEETNGIFTLDGSPPVVNNTEKFFLTAADPSDGRLEDRLTEVINAKYEAGFLKPYNYVNGYARLQRYMDTNILHPAYDTLTRSDHPSDPLPFSLCPHPPLRAFPPLYSSMSNQSRQRILNVMGTFRPAFRAVAQSLTDIDLILVEEAFERLLLDYDRVFSSMGVPACLWRRTGEIYKGNKEFAALVDVPIDTLREVSAQSLLLHVQSVVLGSVYPRGIRLAWPFVHIRGSYLPGLMAEQSAVNYWEKYGNIAFDAGQKAVLTSCLLRNPNPESVSVISCCFSFTIRRDKYNMYVSSMFWGPAAAG</sequence>
<reference evidence="10 11" key="1">
    <citation type="journal article" date="2018" name="New Phytol.">
        <title>Phylogenomics of Endogonaceae and evolution of mycorrhizas within Mucoromycota.</title>
        <authorList>
            <person name="Chang Y."/>
            <person name="Desiro A."/>
            <person name="Na H."/>
            <person name="Sandor L."/>
            <person name="Lipzen A."/>
            <person name="Clum A."/>
            <person name="Barry K."/>
            <person name="Grigoriev I.V."/>
            <person name="Martin F.M."/>
            <person name="Stajich J.E."/>
            <person name="Smith M.E."/>
            <person name="Bonito G."/>
            <person name="Spatafora J.W."/>
        </authorList>
    </citation>
    <scope>NUCLEOTIDE SEQUENCE [LARGE SCALE GENOMIC DNA]</scope>
    <source>
        <strain evidence="10 11">GMNB39</strain>
    </source>
</reference>
<evidence type="ECO:0000313" key="11">
    <source>
        <dbReference type="Proteomes" id="UP000268093"/>
    </source>
</evidence>
<gene>
    <name evidence="10" type="ORF">BC936DRAFT_147043</name>
</gene>
<dbReference type="PROSITE" id="PS00463">
    <property type="entry name" value="ZN2_CY6_FUNGAL_1"/>
    <property type="match status" value="1"/>
</dbReference>
<dbReference type="GO" id="GO:0000977">
    <property type="term" value="F:RNA polymerase II transcription regulatory region sequence-specific DNA binding"/>
    <property type="evidence" value="ECO:0007669"/>
    <property type="project" value="TreeGrafter"/>
</dbReference>
<keyword evidence="11" id="KW-1185">Reference proteome</keyword>
<dbReference type="SUPFAM" id="SSF57701">
    <property type="entry name" value="Zn2/Cys6 DNA-binding domain"/>
    <property type="match status" value="1"/>
</dbReference>
<dbReference type="OrthoDB" id="65716at2759"/>
<dbReference type="PROSITE" id="PS50048">
    <property type="entry name" value="ZN2_CY6_FUNGAL_2"/>
    <property type="match status" value="1"/>
</dbReference>
<dbReference type="Proteomes" id="UP000268093">
    <property type="component" value="Unassembled WGS sequence"/>
</dbReference>
<feature type="domain" description="Zn(2)-C6 fungal-type" evidence="9">
    <location>
        <begin position="150"/>
        <end position="179"/>
    </location>
</feature>
<feature type="compositionally biased region" description="Basic residues" evidence="8">
    <location>
        <begin position="53"/>
        <end position="63"/>
    </location>
</feature>
<feature type="region of interest" description="Disordered" evidence="8">
    <location>
        <begin position="43"/>
        <end position="70"/>
    </location>
</feature>
<dbReference type="PANTHER" id="PTHR31986:SF7">
    <property type="entry name" value="REGULATOR OF DRUG SENSITIVITY 2"/>
    <property type="match status" value="1"/>
</dbReference>
<keyword evidence="3" id="KW-0862">Zinc</keyword>
<feature type="region of interest" description="Disordered" evidence="8">
    <location>
        <begin position="84"/>
        <end position="103"/>
    </location>
</feature>
<keyword evidence="2" id="KW-0479">Metal-binding</keyword>
<keyword evidence="5" id="KW-0238">DNA-binding</keyword>
<name>A0A433D6C5_9FUNG</name>
<organism evidence="10 11">
    <name type="scientific">Jimgerdemannia flammicorona</name>
    <dbReference type="NCBI Taxonomy" id="994334"/>
    <lineage>
        <taxon>Eukaryota</taxon>
        <taxon>Fungi</taxon>
        <taxon>Fungi incertae sedis</taxon>
        <taxon>Mucoromycota</taxon>
        <taxon>Mucoromycotina</taxon>
        <taxon>Endogonomycetes</taxon>
        <taxon>Endogonales</taxon>
        <taxon>Endogonaceae</taxon>
        <taxon>Jimgerdemannia</taxon>
    </lineage>
</organism>
<keyword evidence="7" id="KW-0539">Nucleus</keyword>
<accession>A0A433D6C5</accession>
<evidence type="ECO:0000259" key="9">
    <source>
        <dbReference type="PROSITE" id="PS50048"/>
    </source>
</evidence>
<evidence type="ECO:0000256" key="2">
    <source>
        <dbReference type="ARBA" id="ARBA00022723"/>
    </source>
</evidence>
<comment type="subcellular location">
    <subcellularLocation>
        <location evidence="1">Nucleus</location>
    </subcellularLocation>
</comment>
<dbReference type="InterPro" id="IPR053045">
    <property type="entry name" value="Zinc_cluster_trans_reg"/>
</dbReference>
<dbReference type="InterPro" id="IPR036864">
    <property type="entry name" value="Zn2-C6_fun-type_DNA-bd_sf"/>
</dbReference>
<evidence type="ECO:0000256" key="6">
    <source>
        <dbReference type="ARBA" id="ARBA00023163"/>
    </source>
</evidence>
<dbReference type="Gene3D" id="4.10.240.10">
    <property type="entry name" value="Zn(2)-C6 fungal-type DNA-binding domain"/>
    <property type="match status" value="1"/>
</dbReference>
<dbReference type="GO" id="GO:0000981">
    <property type="term" value="F:DNA-binding transcription factor activity, RNA polymerase II-specific"/>
    <property type="evidence" value="ECO:0007669"/>
    <property type="project" value="InterPro"/>
</dbReference>
<dbReference type="AlphaFoldDB" id="A0A433D6C5"/>
<dbReference type="SMART" id="SM00066">
    <property type="entry name" value="GAL4"/>
    <property type="match status" value="1"/>
</dbReference>